<keyword evidence="3" id="KW-0805">Transcription regulation</keyword>
<organism evidence="10 11">
    <name type="scientific">Chryseosolibacter histidini</name>
    <dbReference type="NCBI Taxonomy" id="2782349"/>
    <lineage>
        <taxon>Bacteria</taxon>
        <taxon>Pseudomonadati</taxon>
        <taxon>Bacteroidota</taxon>
        <taxon>Cytophagia</taxon>
        <taxon>Cytophagales</taxon>
        <taxon>Chryseotaleaceae</taxon>
        <taxon>Chryseosolibacter</taxon>
    </lineage>
</organism>
<keyword evidence="1 6" id="KW-0597">Phosphoprotein</keyword>
<dbReference type="Pfam" id="PF00072">
    <property type="entry name" value="Response_reg"/>
    <property type="match status" value="1"/>
</dbReference>
<dbReference type="PROSITE" id="PS51063">
    <property type="entry name" value="HTH_CRP_2"/>
    <property type="match status" value="1"/>
</dbReference>
<comment type="caution">
    <text evidence="10">The sequence shown here is derived from an EMBL/GenBank/DDBJ whole genome shotgun (WGS) entry which is preliminary data.</text>
</comment>
<dbReference type="InterPro" id="IPR001789">
    <property type="entry name" value="Sig_transdc_resp-reg_receiver"/>
</dbReference>
<dbReference type="Proteomes" id="UP001319200">
    <property type="component" value="Unassembled WGS sequence"/>
</dbReference>
<dbReference type="InterPro" id="IPR000595">
    <property type="entry name" value="cNMP-bd_dom"/>
</dbReference>
<evidence type="ECO:0000313" key="11">
    <source>
        <dbReference type="Proteomes" id="UP001319200"/>
    </source>
</evidence>
<dbReference type="SUPFAM" id="SSF46785">
    <property type="entry name" value="Winged helix' DNA-binding domain"/>
    <property type="match status" value="1"/>
</dbReference>
<dbReference type="GO" id="GO:0032993">
    <property type="term" value="C:protein-DNA complex"/>
    <property type="evidence" value="ECO:0007669"/>
    <property type="project" value="TreeGrafter"/>
</dbReference>
<sequence>MKTILVIEDNAEMLDNLAGILELANYKVLTAPNGKAGVDIATRLKPDLILCDVMMPVLDGYGVLHILSNDRSTRNIPFIFLTALGDKSDFRRGMRLGADDYIIKPFDGLELLQAIEMRIKKKQHIEEAVKEGLIDLDDLFNNVHRPATWEGFGESVSLRVYKKKEIAFIEGRQATEVFFINKGKMKTYKSSKEGKELITGLHSTGTFIGVAPFFYNSINSETAMALEDSEVYVLQKEEFFRALFANMDAAKKLMQALSSALIETQRRLLEVAYHTVRQRVASTLLWIYERYGLGEATAYVITESRKDLSGIIGTAVESLNRTLADFKDEGLIDIIDSGIMLLDKKRLEKL</sequence>
<dbReference type="RefSeq" id="WP_254168928.1">
    <property type="nucleotide sequence ID" value="NZ_JAHESF010000039.1"/>
</dbReference>
<evidence type="ECO:0000259" key="7">
    <source>
        <dbReference type="PROSITE" id="PS50042"/>
    </source>
</evidence>
<dbReference type="InterPro" id="IPR018490">
    <property type="entry name" value="cNMP-bd_dom_sf"/>
</dbReference>
<dbReference type="PANTHER" id="PTHR48111">
    <property type="entry name" value="REGULATOR OF RPOS"/>
    <property type="match status" value="1"/>
</dbReference>
<name>A0AAP2GQP9_9BACT</name>
<evidence type="ECO:0000256" key="6">
    <source>
        <dbReference type="PROSITE-ProRule" id="PRU00169"/>
    </source>
</evidence>
<keyword evidence="2" id="KW-0902">Two-component regulatory system</keyword>
<dbReference type="GO" id="GO:0000156">
    <property type="term" value="F:phosphorelay response regulator activity"/>
    <property type="evidence" value="ECO:0007669"/>
    <property type="project" value="TreeGrafter"/>
</dbReference>
<dbReference type="Pfam" id="PF13545">
    <property type="entry name" value="HTH_Crp_2"/>
    <property type="match status" value="1"/>
</dbReference>
<dbReference type="PANTHER" id="PTHR48111:SF4">
    <property type="entry name" value="DNA-BINDING DUAL TRANSCRIPTIONAL REGULATOR OMPR"/>
    <property type="match status" value="1"/>
</dbReference>
<dbReference type="CDD" id="cd00038">
    <property type="entry name" value="CAP_ED"/>
    <property type="match status" value="1"/>
</dbReference>
<dbReference type="SMART" id="SM00448">
    <property type="entry name" value="REC"/>
    <property type="match status" value="1"/>
</dbReference>
<keyword evidence="11" id="KW-1185">Reference proteome</keyword>
<dbReference type="GO" id="GO:0005829">
    <property type="term" value="C:cytosol"/>
    <property type="evidence" value="ECO:0007669"/>
    <property type="project" value="TreeGrafter"/>
</dbReference>
<dbReference type="InterPro" id="IPR011006">
    <property type="entry name" value="CheY-like_superfamily"/>
</dbReference>
<dbReference type="Gene3D" id="3.40.50.2300">
    <property type="match status" value="1"/>
</dbReference>
<evidence type="ECO:0000313" key="10">
    <source>
        <dbReference type="EMBL" id="MBT1700358.1"/>
    </source>
</evidence>
<feature type="modified residue" description="4-aspartylphosphate" evidence="6">
    <location>
        <position position="52"/>
    </location>
</feature>
<dbReference type="InterPro" id="IPR036388">
    <property type="entry name" value="WH-like_DNA-bd_sf"/>
</dbReference>
<dbReference type="EMBL" id="JAHESF010000039">
    <property type="protein sequence ID" value="MBT1700358.1"/>
    <property type="molecule type" value="Genomic_DNA"/>
</dbReference>
<gene>
    <name evidence="10" type="ORF">KK083_25955</name>
</gene>
<dbReference type="PROSITE" id="PS50042">
    <property type="entry name" value="CNMP_BINDING_3"/>
    <property type="match status" value="1"/>
</dbReference>
<dbReference type="SMART" id="SM00100">
    <property type="entry name" value="cNMP"/>
    <property type="match status" value="1"/>
</dbReference>
<dbReference type="Pfam" id="PF00027">
    <property type="entry name" value="cNMP_binding"/>
    <property type="match status" value="1"/>
</dbReference>
<proteinExistence type="predicted"/>
<evidence type="ECO:0000256" key="3">
    <source>
        <dbReference type="ARBA" id="ARBA00023015"/>
    </source>
</evidence>
<dbReference type="InterPro" id="IPR012318">
    <property type="entry name" value="HTH_CRP"/>
</dbReference>
<dbReference type="InterPro" id="IPR039420">
    <property type="entry name" value="WalR-like"/>
</dbReference>
<dbReference type="Gene3D" id="2.60.120.10">
    <property type="entry name" value="Jelly Rolls"/>
    <property type="match status" value="1"/>
</dbReference>
<keyword evidence="4" id="KW-0238">DNA-binding</keyword>
<protein>
    <submittedName>
        <fullName evidence="10">Response regulator</fullName>
    </submittedName>
</protein>
<dbReference type="SMART" id="SM00419">
    <property type="entry name" value="HTH_CRP"/>
    <property type="match status" value="1"/>
</dbReference>
<dbReference type="GO" id="GO:0006355">
    <property type="term" value="P:regulation of DNA-templated transcription"/>
    <property type="evidence" value="ECO:0007669"/>
    <property type="project" value="InterPro"/>
</dbReference>
<evidence type="ECO:0000259" key="8">
    <source>
        <dbReference type="PROSITE" id="PS50110"/>
    </source>
</evidence>
<evidence type="ECO:0000256" key="2">
    <source>
        <dbReference type="ARBA" id="ARBA00023012"/>
    </source>
</evidence>
<feature type="domain" description="HTH crp-type" evidence="9">
    <location>
        <begin position="274"/>
        <end position="345"/>
    </location>
</feature>
<evidence type="ECO:0000256" key="4">
    <source>
        <dbReference type="ARBA" id="ARBA00023125"/>
    </source>
</evidence>
<dbReference type="InterPro" id="IPR036390">
    <property type="entry name" value="WH_DNA-bd_sf"/>
</dbReference>
<reference evidence="10 11" key="1">
    <citation type="submission" date="2021-05" db="EMBL/GenBank/DDBJ databases">
        <title>A Polyphasic approach of four new species of the genus Ohtaekwangia: Ohtaekwangia histidinii sp. nov., Ohtaekwangia cretensis sp. nov., Ohtaekwangia indiensis sp. nov., Ohtaekwangia reichenbachii sp. nov. from diverse environment.</title>
        <authorList>
            <person name="Octaviana S."/>
        </authorList>
    </citation>
    <scope>NUCLEOTIDE SEQUENCE [LARGE SCALE GENOMIC DNA]</scope>
    <source>
        <strain evidence="10 11">PWU4</strain>
    </source>
</reference>
<dbReference type="AlphaFoldDB" id="A0AAP2GQP9"/>
<dbReference type="Gene3D" id="1.10.10.10">
    <property type="entry name" value="Winged helix-like DNA-binding domain superfamily/Winged helix DNA-binding domain"/>
    <property type="match status" value="1"/>
</dbReference>
<evidence type="ECO:0000256" key="5">
    <source>
        <dbReference type="ARBA" id="ARBA00023163"/>
    </source>
</evidence>
<evidence type="ECO:0000259" key="9">
    <source>
        <dbReference type="PROSITE" id="PS51063"/>
    </source>
</evidence>
<dbReference type="SUPFAM" id="SSF52172">
    <property type="entry name" value="CheY-like"/>
    <property type="match status" value="1"/>
</dbReference>
<feature type="domain" description="Response regulatory" evidence="8">
    <location>
        <begin position="3"/>
        <end position="119"/>
    </location>
</feature>
<feature type="domain" description="Cyclic nucleotide-binding" evidence="7">
    <location>
        <begin position="154"/>
        <end position="260"/>
    </location>
</feature>
<dbReference type="InterPro" id="IPR014710">
    <property type="entry name" value="RmlC-like_jellyroll"/>
</dbReference>
<accession>A0AAP2GQP9</accession>
<keyword evidence="5" id="KW-0804">Transcription</keyword>
<dbReference type="PROSITE" id="PS50110">
    <property type="entry name" value="RESPONSE_REGULATORY"/>
    <property type="match status" value="1"/>
</dbReference>
<evidence type="ECO:0000256" key="1">
    <source>
        <dbReference type="ARBA" id="ARBA00022553"/>
    </source>
</evidence>
<dbReference type="GO" id="GO:0000976">
    <property type="term" value="F:transcription cis-regulatory region binding"/>
    <property type="evidence" value="ECO:0007669"/>
    <property type="project" value="TreeGrafter"/>
</dbReference>
<dbReference type="SUPFAM" id="SSF51206">
    <property type="entry name" value="cAMP-binding domain-like"/>
    <property type="match status" value="1"/>
</dbReference>